<dbReference type="Proteomes" id="UP000886998">
    <property type="component" value="Unassembled WGS sequence"/>
</dbReference>
<reference evidence="1" key="1">
    <citation type="submission" date="2020-08" db="EMBL/GenBank/DDBJ databases">
        <title>Multicomponent nature underlies the extraordinary mechanical properties of spider dragline silk.</title>
        <authorList>
            <person name="Kono N."/>
            <person name="Nakamura H."/>
            <person name="Mori M."/>
            <person name="Yoshida Y."/>
            <person name="Ohtoshi R."/>
            <person name="Malay A.D."/>
            <person name="Moran D.A.P."/>
            <person name="Tomita M."/>
            <person name="Numata K."/>
            <person name="Arakawa K."/>
        </authorList>
    </citation>
    <scope>NUCLEOTIDE SEQUENCE</scope>
</reference>
<accession>A0A8X6M5Q7</accession>
<proteinExistence type="predicted"/>
<dbReference type="EMBL" id="BMAV01023863">
    <property type="protein sequence ID" value="GFS28107.1"/>
    <property type="molecule type" value="Genomic_DNA"/>
</dbReference>
<evidence type="ECO:0000313" key="2">
    <source>
        <dbReference type="Proteomes" id="UP000886998"/>
    </source>
</evidence>
<dbReference type="OrthoDB" id="1095660at2759"/>
<organism evidence="1 2">
    <name type="scientific">Trichonephila inaurata madagascariensis</name>
    <dbReference type="NCBI Taxonomy" id="2747483"/>
    <lineage>
        <taxon>Eukaryota</taxon>
        <taxon>Metazoa</taxon>
        <taxon>Ecdysozoa</taxon>
        <taxon>Arthropoda</taxon>
        <taxon>Chelicerata</taxon>
        <taxon>Arachnida</taxon>
        <taxon>Araneae</taxon>
        <taxon>Araneomorphae</taxon>
        <taxon>Entelegynae</taxon>
        <taxon>Araneoidea</taxon>
        <taxon>Nephilidae</taxon>
        <taxon>Trichonephila</taxon>
        <taxon>Trichonephila inaurata</taxon>
    </lineage>
</organism>
<keyword evidence="2" id="KW-1185">Reference proteome</keyword>
<name>A0A8X6M5Q7_9ARAC</name>
<comment type="caution">
    <text evidence="1">The sequence shown here is derived from an EMBL/GenBank/DDBJ whole genome shotgun (WGS) entry which is preliminary data.</text>
</comment>
<gene>
    <name evidence="1" type="ORF">TNIN_292061</name>
</gene>
<sequence>MKEKDCSPPLAGEEEDGKERINVLFPPPDSIYPFSPLHLHQIEEWFLKLLSRALVYFFPYTTIDIFPTSLIIEANCVWNKKSRALNILELKVPV</sequence>
<dbReference type="AlphaFoldDB" id="A0A8X6M5Q7"/>
<protein>
    <submittedName>
        <fullName evidence="1">Uncharacterized protein</fullName>
    </submittedName>
</protein>
<evidence type="ECO:0000313" key="1">
    <source>
        <dbReference type="EMBL" id="GFS28107.1"/>
    </source>
</evidence>